<gene>
    <name evidence="3" type="ORF">E4663_00295</name>
</gene>
<keyword evidence="4" id="KW-1185">Reference proteome</keyword>
<dbReference type="SUPFAM" id="SSF53756">
    <property type="entry name" value="UDP-Glycosyltransferase/glycogen phosphorylase"/>
    <property type="match status" value="1"/>
</dbReference>
<comment type="caution">
    <text evidence="3">The sequence shown here is derived from an EMBL/GenBank/DDBJ whole genome shotgun (WGS) entry which is preliminary data.</text>
</comment>
<evidence type="ECO:0000313" key="4">
    <source>
        <dbReference type="Proteomes" id="UP000297982"/>
    </source>
</evidence>
<reference evidence="3 4" key="1">
    <citation type="journal article" date="2003" name="Int. J. Syst. Evol. Microbiol.">
        <title>Halobacillus salinus sp. nov., isolated from a salt lake on the coast of the East Sea in Korea.</title>
        <authorList>
            <person name="Yoon J.H."/>
            <person name="Kang K.H."/>
            <person name="Park Y.H."/>
        </authorList>
    </citation>
    <scope>NUCLEOTIDE SEQUENCE [LARGE SCALE GENOMIC DNA]</scope>
    <source>
        <strain evidence="3 4">HSL-3</strain>
    </source>
</reference>
<dbReference type="GO" id="GO:0008194">
    <property type="term" value="F:UDP-glycosyltransferase activity"/>
    <property type="evidence" value="ECO:0007669"/>
    <property type="project" value="InterPro"/>
</dbReference>
<accession>A0A4Z0GZ30</accession>
<evidence type="ECO:0000313" key="3">
    <source>
        <dbReference type="EMBL" id="TGB03482.1"/>
    </source>
</evidence>
<protein>
    <submittedName>
        <fullName evidence="3">Glycosyltransferase</fullName>
    </submittedName>
</protein>
<evidence type="ECO:0000259" key="1">
    <source>
        <dbReference type="Pfam" id="PF03033"/>
    </source>
</evidence>
<dbReference type="GO" id="GO:0033072">
    <property type="term" value="P:vancomycin biosynthetic process"/>
    <property type="evidence" value="ECO:0007669"/>
    <property type="project" value="UniProtKB-ARBA"/>
</dbReference>
<feature type="domain" description="Glycosyltransferase family 28 N-terminal" evidence="1">
    <location>
        <begin position="6"/>
        <end position="139"/>
    </location>
</feature>
<dbReference type="InterPro" id="IPR004276">
    <property type="entry name" value="GlycoTrans_28_N"/>
</dbReference>
<dbReference type="InterPro" id="IPR010610">
    <property type="entry name" value="EryCIII-like_C"/>
</dbReference>
<dbReference type="GO" id="GO:0005975">
    <property type="term" value="P:carbohydrate metabolic process"/>
    <property type="evidence" value="ECO:0007669"/>
    <property type="project" value="InterPro"/>
</dbReference>
<dbReference type="InterPro" id="IPR050426">
    <property type="entry name" value="Glycosyltransferase_28"/>
</dbReference>
<dbReference type="AlphaFoldDB" id="A0A4Z0GZ30"/>
<proteinExistence type="predicted"/>
<organism evidence="3 4">
    <name type="scientific">Halobacillus salinus</name>
    <dbReference type="NCBI Taxonomy" id="192814"/>
    <lineage>
        <taxon>Bacteria</taxon>
        <taxon>Bacillati</taxon>
        <taxon>Bacillota</taxon>
        <taxon>Bacilli</taxon>
        <taxon>Bacillales</taxon>
        <taxon>Bacillaceae</taxon>
        <taxon>Halobacillus</taxon>
    </lineage>
</organism>
<dbReference type="Proteomes" id="UP000297982">
    <property type="component" value="Unassembled WGS sequence"/>
</dbReference>
<dbReference type="FunFam" id="3.40.50.2000:FF:000009">
    <property type="entry name" value="Sterol 3-beta-glucosyltransferase UGT80A2"/>
    <property type="match status" value="1"/>
</dbReference>
<dbReference type="Pfam" id="PF06722">
    <property type="entry name" value="EryCIII-like_C"/>
    <property type="match status" value="1"/>
</dbReference>
<name>A0A4Z0GZ30_9BACI</name>
<dbReference type="Gene3D" id="3.40.50.2000">
    <property type="entry name" value="Glycogen Phosphorylase B"/>
    <property type="match status" value="2"/>
</dbReference>
<dbReference type="InterPro" id="IPR002213">
    <property type="entry name" value="UDP_glucos_trans"/>
</dbReference>
<keyword evidence="3" id="KW-0808">Transferase</keyword>
<dbReference type="Pfam" id="PF03033">
    <property type="entry name" value="Glyco_transf_28"/>
    <property type="match status" value="1"/>
</dbReference>
<dbReference type="GO" id="GO:0016758">
    <property type="term" value="F:hexosyltransferase activity"/>
    <property type="evidence" value="ECO:0007669"/>
    <property type="project" value="InterPro"/>
</dbReference>
<dbReference type="PANTHER" id="PTHR48050">
    <property type="entry name" value="STEROL 3-BETA-GLUCOSYLTRANSFERASE"/>
    <property type="match status" value="1"/>
</dbReference>
<dbReference type="PANTHER" id="PTHR48050:SF13">
    <property type="entry name" value="STEROL 3-BETA-GLUCOSYLTRANSFERASE UGT80A2"/>
    <property type="match status" value="1"/>
</dbReference>
<dbReference type="EMBL" id="SRJC01000001">
    <property type="protein sequence ID" value="TGB03482.1"/>
    <property type="molecule type" value="Genomic_DNA"/>
</dbReference>
<feature type="domain" description="Erythromycin biosynthesis protein CIII-like C-terminal" evidence="2">
    <location>
        <begin position="293"/>
        <end position="394"/>
    </location>
</feature>
<evidence type="ECO:0000259" key="2">
    <source>
        <dbReference type="Pfam" id="PF06722"/>
    </source>
</evidence>
<sequence length="425" mass="47530">MRSMNITILTTGSRGDTQPFIALGKELKTLGHEVTITAFENYRELVDQHGLGFSPIQGDISAITKEMAKLSIKSKNPVQFFTSFRKMKPLLAEKQVTMQADLFAACERADAILYHPGAAIGHFIGKEKGIPAILASPFPMGETEEYPSLIFYKMQFGKTLNRLTNKWFEKGFWMTVKTPIRTYWKQRFGQEPAGFKSPYSKRDYPMVTSVSQHVFPQADDESASFGYWFLDEDLTNWQPPQPLQAFLENGKQPVYIGFGSTYDDQAIETTEMMIEALRRTGQRGILATGWNEERESVSHSDDIFFTDSIPHTWLFPKLAGVVHHGGAGTTAATFRSGVPGLVIPHGNDQFAWGKRTEELGVGPSPIPKEKLTTDKLEHGIRQMLTPAIQQKADQLGSRLQQENGARDTALYLQEILTGSGPSSQR</sequence>
<dbReference type="CDD" id="cd03784">
    <property type="entry name" value="GT1_Gtf-like"/>
    <property type="match status" value="1"/>
</dbReference>